<organism evidence="1">
    <name type="scientific">Myoviridae sp. ctNQr16</name>
    <dbReference type="NCBI Taxonomy" id="2826644"/>
    <lineage>
        <taxon>Viruses</taxon>
        <taxon>Duplodnaviria</taxon>
        <taxon>Heunggongvirae</taxon>
        <taxon>Uroviricota</taxon>
        <taxon>Caudoviricetes</taxon>
    </lineage>
</organism>
<reference evidence="1" key="1">
    <citation type="journal article" date="2021" name="Proc. Natl. Acad. Sci. U.S.A.">
        <title>A Catalog of Tens of Thousands of Viruses from Human Metagenomes Reveals Hidden Associations with Chronic Diseases.</title>
        <authorList>
            <person name="Tisza M.J."/>
            <person name="Buck C.B."/>
        </authorList>
    </citation>
    <scope>NUCLEOTIDE SEQUENCE</scope>
    <source>
        <strain evidence="1">CtNQr16</strain>
    </source>
</reference>
<name>A0A8S5MB72_9CAUD</name>
<protein>
    <submittedName>
        <fullName evidence="1">Uncharacterized protein</fullName>
    </submittedName>
</protein>
<dbReference type="EMBL" id="BK014863">
    <property type="protein sequence ID" value="DAD79343.1"/>
    <property type="molecule type" value="Genomic_DNA"/>
</dbReference>
<sequence>MNYKYVKVTDNSAYSKLKNALEEFYGENVEVVYVSDTTTNFIGSMIFRINKFSTKYIRIATSSKWGEREISFGDSLSSNKQNILNPTYFAGKLSDENSWNTTAYKSMSILCMEDSICIIIKCSNSTSNCLIGGIAKATDNKFYAYGYVGGNDSGIYNSPNKYTCVYNITDDINDNYALPLGNPRYSGNYNNEDDKLELHKIQLLNSNLKPLTDSDGNNIYFNNLYGSIGVYDDSILFPSRGLITPKVSLQERLMFTARSLYIKLD</sequence>
<proteinExistence type="predicted"/>
<accession>A0A8S5MB72</accession>
<evidence type="ECO:0000313" key="1">
    <source>
        <dbReference type="EMBL" id="DAD79343.1"/>
    </source>
</evidence>